<evidence type="ECO:0000256" key="3">
    <source>
        <dbReference type="ARBA" id="ARBA00023125"/>
    </source>
</evidence>
<proteinExistence type="inferred from homology"/>
<keyword evidence="3" id="KW-0238">DNA-binding</keyword>
<evidence type="ECO:0000256" key="2">
    <source>
        <dbReference type="ARBA" id="ARBA00022747"/>
    </source>
</evidence>
<dbReference type="PANTHER" id="PTHR30408:SF12">
    <property type="entry name" value="TYPE I RESTRICTION ENZYME MJAVIII SPECIFICITY SUBUNIT"/>
    <property type="match status" value="1"/>
</dbReference>
<dbReference type="REBASE" id="73366">
    <property type="entry name" value="S.SbaLL03ORF21605P"/>
</dbReference>
<keyword evidence="6" id="KW-1185">Reference proteome</keyword>
<keyword evidence="2" id="KW-0680">Restriction system</keyword>
<dbReference type="GO" id="GO:0009307">
    <property type="term" value="P:DNA restriction-modification system"/>
    <property type="evidence" value="ECO:0007669"/>
    <property type="project" value="UniProtKB-KW"/>
</dbReference>
<dbReference type="SUPFAM" id="SSF116734">
    <property type="entry name" value="DNA methylase specificity domain"/>
    <property type="match status" value="2"/>
</dbReference>
<evidence type="ECO:0000313" key="5">
    <source>
        <dbReference type="EMBL" id="EQA97465.1"/>
    </source>
</evidence>
<feature type="domain" description="Type I restriction modification DNA specificity" evidence="4">
    <location>
        <begin position="245"/>
        <end position="402"/>
    </location>
</feature>
<dbReference type="InterPro" id="IPR044946">
    <property type="entry name" value="Restrct_endonuc_typeI_TRD_sf"/>
</dbReference>
<reference evidence="5 6" key="1">
    <citation type="journal article" date="2013" name="Genome Announc.">
        <title>Draft Genome Sequence of a Hexachlorocyclohexane-Degrading Bacterium, Sphingobium baderi Strain LL03T.</title>
        <authorList>
            <person name="Kaur J."/>
            <person name="Verma H."/>
            <person name="Tripathi C."/>
            <person name="Khurana J.P."/>
            <person name="Lal R."/>
        </authorList>
    </citation>
    <scope>NUCLEOTIDE SEQUENCE [LARGE SCALE GENOMIC DNA]</scope>
    <source>
        <strain evidence="5 6">LL03</strain>
    </source>
</reference>
<organism evidence="5 6">
    <name type="scientific">Sphingobium baderi LL03</name>
    <dbReference type="NCBI Taxonomy" id="1114964"/>
    <lineage>
        <taxon>Bacteria</taxon>
        <taxon>Pseudomonadati</taxon>
        <taxon>Pseudomonadota</taxon>
        <taxon>Alphaproteobacteria</taxon>
        <taxon>Sphingomonadales</taxon>
        <taxon>Sphingomonadaceae</taxon>
        <taxon>Sphingobium</taxon>
    </lineage>
</organism>
<dbReference type="InterPro" id="IPR052021">
    <property type="entry name" value="Type-I_RS_S_subunit"/>
</dbReference>
<dbReference type="InterPro" id="IPR000055">
    <property type="entry name" value="Restrct_endonuc_typeI_TRD"/>
</dbReference>
<dbReference type="Pfam" id="PF01420">
    <property type="entry name" value="Methylase_S"/>
    <property type="match status" value="2"/>
</dbReference>
<dbReference type="Proteomes" id="UP000015524">
    <property type="component" value="Unassembled WGS sequence"/>
</dbReference>
<dbReference type="EMBL" id="ATIB01000087">
    <property type="protein sequence ID" value="EQA97465.1"/>
    <property type="molecule type" value="Genomic_DNA"/>
</dbReference>
<protein>
    <recommendedName>
        <fullName evidence="4">Type I restriction modification DNA specificity domain-containing protein</fullName>
    </recommendedName>
</protein>
<comment type="caution">
    <text evidence="5">The sequence shown here is derived from an EMBL/GenBank/DDBJ whole genome shotgun (WGS) entry which is preliminary data.</text>
</comment>
<evidence type="ECO:0000313" key="6">
    <source>
        <dbReference type="Proteomes" id="UP000015524"/>
    </source>
</evidence>
<sequence>MSNEAGAVTEQASDNQGLVPKLRFPEFRDAGEWVEKPLGEFASLISERVGGRQFIPLSITSGVGLISQEEKFGRTIAGQQLKNYLVLRKGDFAYNKSATKLYPQGYAVMYQGDEVGCVPSSIFACFSVTDNSVAKSYINYQLSANLHGRWLSRFTTIGARANGSLNVDDNDLLALPVPLPEGPAKFAEQQKIADFLSSLDALINVETDKLAVLRDHKKGLMQQLFPVKGETTPRLRFPEFRNAGEWEERPLGDLAENLDNRRVPIASSARASGEVPYYGASGIVDYVADYIFDEDILCISEDGANLVARSTPIAFSVSGKCWINNHAHVLKFEKMHTQILVEQYLNAISLEDFLTGVAQPKLNRGMLDVIPVPIPNDEGEQRKIAVCLSSLDALIASQNDSVAALKNHQSGLMQQLFPSPDEAVA</sequence>
<accession>T0G1B3</accession>
<dbReference type="OrthoDB" id="512700at2"/>
<dbReference type="GO" id="GO:0003677">
    <property type="term" value="F:DNA binding"/>
    <property type="evidence" value="ECO:0007669"/>
    <property type="project" value="UniProtKB-KW"/>
</dbReference>
<feature type="domain" description="Type I restriction modification DNA specificity" evidence="4">
    <location>
        <begin position="105"/>
        <end position="213"/>
    </location>
</feature>
<dbReference type="Gene3D" id="1.10.287.1120">
    <property type="entry name" value="Bipartite methylase S protein"/>
    <property type="match status" value="1"/>
</dbReference>
<dbReference type="eggNOG" id="COG0732">
    <property type="taxonomic scope" value="Bacteria"/>
</dbReference>
<evidence type="ECO:0000256" key="1">
    <source>
        <dbReference type="ARBA" id="ARBA00010923"/>
    </source>
</evidence>
<dbReference type="PATRIC" id="fig|1114964.3.peg.4234"/>
<evidence type="ECO:0000259" key="4">
    <source>
        <dbReference type="Pfam" id="PF01420"/>
    </source>
</evidence>
<dbReference type="PANTHER" id="PTHR30408">
    <property type="entry name" value="TYPE-1 RESTRICTION ENZYME ECOKI SPECIFICITY PROTEIN"/>
    <property type="match status" value="1"/>
</dbReference>
<dbReference type="AlphaFoldDB" id="T0G1B3"/>
<comment type="similarity">
    <text evidence="1">Belongs to the type-I restriction system S methylase family.</text>
</comment>
<dbReference type="CDD" id="cd17262">
    <property type="entry name" value="RMtype1_S_Aco12261I-TRD2-CR2"/>
    <property type="match status" value="1"/>
</dbReference>
<dbReference type="RefSeq" id="WP_021246848.1">
    <property type="nucleotide sequence ID" value="NZ_ATIB01000087.1"/>
</dbReference>
<name>T0G1B3_9SPHN</name>
<gene>
    <name evidence="5" type="ORF">L485_21615</name>
</gene>
<dbReference type="Gene3D" id="3.90.220.20">
    <property type="entry name" value="DNA methylase specificity domains"/>
    <property type="match status" value="2"/>
</dbReference>